<accession>A0A242MBY7</accession>
<sequence length="48" mass="5320">MRYRRQYGRRSVRAKRTGGHGGCNPKGSQGITHHDRPPFPASGVVGSW</sequence>
<reference evidence="2 3" key="1">
    <citation type="submission" date="2017-03" db="EMBL/GenBank/DDBJ databases">
        <title>Genome analysis of strain PAMC 26510.</title>
        <authorList>
            <person name="Oh H.-M."/>
            <person name="Yang J.-A."/>
        </authorList>
    </citation>
    <scope>NUCLEOTIDE SEQUENCE [LARGE SCALE GENOMIC DNA]</scope>
    <source>
        <strain evidence="2 3">PAMC 26510</strain>
    </source>
</reference>
<protein>
    <submittedName>
        <fullName evidence="2">Uncharacterized protein</fullName>
    </submittedName>
</protein>
<dbReference type="AlphaFoldDB" id="A0A242MBY7"/>
<evidence type="ECO:0000256" key="1">
    <source>
        <dbReference type="SAM" id="MobiDB-lite"/>
    </source>
</evidence>
<dbReference type="Proteomes" id="UP000194546">
    <property type="component" value="Unassembled WGS sequence"/>
</dbReference>
<proteinExistence type="predicted"/>
<evidence type="ECO:0000313" key="2">
    <source>
        <dbReference type="EMBL" id="OTP68806.1"/>
    </source>
</evidence>
<feature type="region of interest" description="Disordered" evidence="1">
    <location>
        <begin position="1"/>
        <end position="48"/>
    </location>
</feature>
<evidence type="ECO:0000313" key="3">
    <source>
        <dbReference type="Proteomes" id="UP000194546"/>
    </source>
</evidence>
<dbReference type="EMBL" id="NBTY01000161">
    <property type="protein sequence ID" value="OTP68806.1"/>
    <property type="molecule type" value="Genomic_DNA"/>
</dbReference>
<feature type="compositionally biased region" description="Basic residues" evidence="1">
    <location>
        <begin position="1"/>
        <end position="18"/>
    </location>
</feature>
<gene>
    <name evidence="2" type="ORF">PAMC26510_28170</name>
</gene>
<name>A0A242MBY7_CABSO</name>
<organism evidence="2 3">
    <name type="scientific">Caballeronia sordidicola</name>
    <name type="common">Burkholderia sordidicola</name>
    <dbReference type="NCBI Taxonomy" id="196367"/>
    <lineage>
        <taxon>Bacteria</taxon>
        <taxon>Pseudomonadati</taxon>
        <taxon>Pseudomonadota</taxon>
        <taxon>Betaproteobacteria</taxon>
        <taxon>Burkholderiales</taxon>
        <taxon>Burkholderiaceae</taxon>
        <taxon>Caballeronia</taxon>
    </lineage>
</organism>
<comment type="caution">
    <text evidence="2">The sequence shown here is derived from an EMBL/GenBank/DDBJ whole genome shotgun (WGS) entry which is preliminary data.</text>
</comment>